<feature type="transmembrane region" description="Helical" evidence="6">
    <location>
        <begin position="12"/>
        <end position="32"/>
    </location>
</feature>
<evidence type="ECO:0000256" key="2">
    <source>
        <dbReference type="ARBA" id="ARBA00022692"/>
    </source>
</evidence>
<sequence>MFSTARIGTWRWIMDVDATAFLWAAVKMYSGLSDLKTLITQLNATQQANLLESIFAGERKATPDVDLAPPVVRTIWILLAMSTLVVTTRLAVKYRTTRRLYLDDGLMTIALILAWVHAVFLQVSFNNGLGRHVYYLEPDHRYNALKYGFISLVWSYLCPMFGRLSFCAFLLCVAHTDPRAKKWPIWTFIIFQVLINVTAAILLLSTCGSHLEDLWMLNIGAYFEYCLDIDIQSNYAYFAGAFNTLTDLFLTVQPAILIMHTKMRMGNKVGVASLLCLSIIAMIAAIVRTVAAHTLSDISDYTYDLAPFVTWVSVELNVVLTVTSLPLLRPLARETRERTARLLSINRKIKEPWDDTISLRSMHTRQEDVDSKTGAGVGVTALGNHSRDGFASQQDPESVIRTVEVSISYEKNDSPLIHAALVGLVQGQAMERLAGR</sequence>
<comment type="caution">
    <text evidence="8">The sequence shown here is derived from an EMBL/GenBank/DDBJ whole genome shotgun (WGS) entry which is preliminary data.</text>
</comment>
<feature type="transmembrane region" description="Helical" evidence="6">
    <location>
        <begin position="308"/>
        <end position="328"/>
    </location>
</feature>
<feature type="transmembrane region" description="Helical" evidence="6">
    <location>
        <begin position="74"/>
        <end position="92"/>
    </location>
</feature>
<feature type="transmembrane region" description="Helical" evidence="6">
    <location>
        <begin position="185"/>
        <end position="206"/>
    </location>
</feature>
<reference evidence="8 9" key="1">
    <citation type="submission" date="2018-10" db="EMBL/GenBank/DDBJ databases">
        <title>Fifty Aureobasidium pullulans genomes reveal a recombining polyextremotolerant generalist.</title>
        <authorList>
            <person name="Gostincar C."/>
            <person name="Turk M."/>
            <person name="Zajc J."/>
            <person name="Gunde-Cimerman N."/>
        </authorList>
    </citation>
    <scope>NUCLEOTIDE SEQUENCE [LARGE SCALE GENOMIC DNA]</scope>
    <source>
        <strain evidence="8 9">EXF-6604</strain>
    </source>
</reference>
<dbReference type="InterPro" id="IPR052337">
    <property type="entry name" value="SAT4-like"/>
</dbReference>
<comment type="subcellular location">
    <subcellularLocation>
        <location evidence="1">Membrane</location>
        <topology evidence="1">Multi-pass membrane protein</topology>
    </subcellularLocation>
</comment>
<dbReference type="Proteomes" id="UP000306584">
    <property type="component" value="Unassembled WGS sequence"/>
</dbReference>
<dbReference type="PANTHER" id="PTHR33048:SF47">
    <property type="entry name" value="INTEGRAL MEMBRANE PROTEIN-RELATED"/>
    <property type="match status" value="1"/>
</dbReference>
<dbReference type="Pfam" id="PF20684">
    <property type="entry name" value="Fung_rhodopsin"/>
    <property type="match status" value="1"/>
</dbReference>
<keyword evidence="2 6" id="KW-0812">Transmembrane</keyword>
<name>A0A4S9LAM1_AURPU</name>
<dbReference type="AlphaFoldDB" id="A0A4S9LAM1"/>
<comment type="similarity">
    <text evidence="5">Belongs to the SAT4 family.</text>
</comment>
<evidence type="ECO:0000256" key="1">
    <source>
        <dbReference type="ARBA" id="ARBA00004141"/>
    </source>
</evidence>
<evidence type="ECO:0000313" key="9">
    <source>
        <dbReference type="Proteomes" id="UP000306584"/>
    </source>
</evidence>
<feature type="domain" description="Rhodopsin" evidence="7">
    <location>
        <begin position="89"/>
        <end position="333"/>
    </location>
</feature>
<evidence type="ECO:0000256" key="5">
    <source>
        <dbReference type="ARBA" id="ARBA00038359"/>
    </source>
</evidence>
<dbReference type="PANTHER" id="PTHR33048">
    <property type="entry name" value="PTH11-LIKE INTEGRAL MEMBRANE PROTEIN (AFU_ORTHOLOGUE AFUA_5G11245)"/>
    <property type="match status" value="1"/>
</dbReference>
<accession>A0A4S9LAM1</accession>
<organism evidence="8 9">
    <name type="scientific">Aureobasidium pullulans</name>
    <name type="common">Black yeast</name>
    <name type="synonym">Pullularia pullulans</name>
    <dbReference type="NCBI Taxonomy" id="5580"/>
    <lineage>
        <taxon>Eukaryota</taxon>
        <taxon>Fungi</taxon>
        <taxon>Dikarya</taxon>
        <taxon>Ascomycota</taxon>
        <taxon>Pezizomycotina</taxon>
        <taxon>Dothideomycetes</taxon>
        <taxon>Dothideomycetidae</taxon>
        <taxon>Dothideales</taxon>
        <taxon>Saccotheciaceae</taxon>
        <taxon>Aureobasidium</taxon>
    </lineage>
</organism>
<keyword evidence="3 6" id="KW-1133">Transmembrane helix</keyword>
<evidence type="ECO:0000256" key="4">
    <source>
        <dbReference type="ARBA" id="ARBA00023136"/>
    </source>
</evidence>
<feature type="transmembrane region" description="Helical" evidence="6">
    <location>
        <begin position="269"/>
        <end position="288"/>
    </location>
</feature>
<evidence type="ECO:0000259" key="7">
    <source>
        <dbReference type="Pfam" id="PF20684"/>
    </source>
</evidence>
<dbReference type="InterPro" id="IPR049326">
    <property type="entry name" value="Rhodopsin_dom_fungi"/>
</dbReference>
<evidence type="ECO:0000256" key="3">
    <source>
        <dbReference type="ARBA" id="ARBA00022989"/>
    </source>
</evidence>
<dbReference type="GO" id="GO:0016020">
    <property type="term" value="C:membrane"/>
    <property type="evidence" value="ECO:0007669"/>
    <property type="project" value="UniProtKB-SubCell"/>
</dbReference>
<evidence type="ECO:0000256" key="6">
    <source>
        <dbReference type="SAM" id="Phobius"/>
    </source>
</evidence>
<gene>
    <name evidence="8" type="ORF">D6D01_05035</name>
</gene>
<feature type="transmembrane region" description="Helical" evidence="6">
    <location>
        <begin position="235"/>
        <end position="257"/>
    </location>
</feature>
<dbReference type="EMBL" id="QZBD01000179">
    <property type="protein sequence ID" value="THY25655.1"/>
    <property type="molecule type" value="Genomic_DNA"/>
</dbReference>
<feature type="transmembrane region" description="Helical" evidence="6">
    <location>
        <begin position="145"/>
        <end position="173"/>
    </location>
</feature>
<keyword evidence="4 6" id="KW-0472">Membrane</keyword>
<feature type="transmembrane region" description="Helical" evidence="6">
    <location>
        <begin position="104"/>
        <end position="125"/>
    </location>
</feature>
<protein>
    <recommendedName>
        <fullName evidence="7">Rhodopsin domain-containing protein</fullName>
    </recommendedName>
</protein>
<proteinExistence type="inferred from homology"/>
<evidence type="ECO:0000313" key="8">
    <source>
        <dbReference type="EMBL" id="THY25655.1"/>
    </source>
</evidence>